<accession>A0A427A3A3</accession>
<evidence type="ECO:0000313" key="6">
    <source>
        <dbReference type="Proteomes" id="UP000287651"/>
    </source>
</evidence>
<dbReference type="GO" id="GO:0012505">
    <property type="term" value="C:endomembrane system"/>
    <property type="evidence" value="ECO:0007669"/>
    <property type="project" value="UniProtKB-SubCell"/>
</dbReference>
<dbReference type="Proteomes" id="UP000287651">
    <property type="component" value="Unassembled WGS sequence"/>
</dbReference>
<dbReference type="InterPro" id="IPR011012">
    <property type="entry name" value="Longin-like_dom_sf"/>
</dbReference>
<dbReference type="InterPro" id="IPR010908">
    <property type="entry name" value="Longin_dom"/>
</dbReference>
<dbReference type="EMBL" id="AMZH03003942">
    <property type="protein sequence ID" value="RRT70663.1"/>
    <property type="molecule type" value="Genomic_DNA"/>
</dbReference>
<proteinExistence type="inferred from homology"/>
<feature type="domain" description="Longin" evidence="4">
    <location>
        <begin position="10"/>
        <end position="64"/>
    </location>
</feature>
<dbReference type="PROSITE" id="PS50859">
    <property type="entry name" value="LONGIN"/>
    <property type="match status" value="1"/>
</dbReference>
<dbReference type="Gene3D" id="3.30.450.50">
    <property type="entry name" value="Longin domain"/>
    <property type="match status" value="1"/>
</dbReference>
<name>A0A427A3A3_ENSVE</name>
<keyword evidence="2" id="KW-0472">Membrane</keyword>
<dbReference type="SUPFAM" id="SSF64356">
    <property type="entry name" value="SNARE-like"/>
    <property type="match status" value="1"/>
</dbReference>
<evidence type="ECO:0000256" key="1">
    <source>
        <dbReference type="ARBA" id="ARBA00008025"/>
    </source>
</evidence>
<gene>
    <name evidence="5" type="ORF">B296_00036262</name>
</gene>
<evidence type="ECO:0000256" key="3">
    <source>
        <dbReference type="ARBA" id="ARBA00046280"/>
    </source>
</evidence>
<evidence type="ECO:0000313" key="5">
    <source>
        <dbReference type="EMBL" id="RRT70663.1"/>
    </source>
</evidence>
<dbReference type="InterPro" id="IPR051097">
    <property type="entry name" value="Synaptobrevin-like_transport"/>
</dbReference>
<dbReference type="CDD" id="cd14824">
    <property type="entry name" value="Longin"/>
    <property type="match status" value="1"/>
</dbReference>
<sequence>MGQQSLIYSFVARGTVILAEYTEFTGNFTTVASQCLQKLPATSNKFTYNCDGHTFNYLVQDGYSESPNPLSCDLVDFCRVSILRFISGDNVSSVALVLDGSPKVLSD</sequence>
<comment type="similarity">
    <text evidence="1">Belongs to the synaptobrevin family.</text>
</comment>
<evidence type="ECO:0000256" key="2">
    <source>
        <dbReference type="ARBA" id="ARBA00023136"/>
    </source>
</evidence>
<evidence type="ECO:0000259" key="4">
    <source>
        <dbReference type="PROSITE" id="PS50859"/>
    </source>
</evidence>
<comment type="caution">
    <text evidence="5">The sequence shown here is derived from an EMBL/GenBank/DDBJ whole genome shotgun (WGS) entry which is preliminary data.</text>
</comment>
<organism evidence="5 6">
    <name type="scientific">Ensete ventricosum</name>
    <name type="common">Abyssinian banana</name>
    <name type="synonym">Musa ensete</name>
    <dbReference type="NCBI Taxonomy" id="4639"/>
    <lineage>
        <taxon>Eukaryota</taxon>
        <taxon>Viridiplantae</taxon>
        <taxon>Streptophyta</taxon>
        <taxon>Embryophyta</taxon>
        <taxon>Tracheophyta</taxon>
        <taxon>Spermatophyta</taxon>
        <taxon>Magnoliopsida</taxon>
        <taxon>Liliopsida</taxon>
        <taxon>Zingiberales</taxon>
        <taxon>Musaceae</taxon>
        <taxon>Ensete</taxon>
    </lineage>
</organism>
<dbReference type="PANTHER" id="PTHR21136:SF176">
    <property type="entry name" value="VESICLE-ASSOCIATED MEMBRANE PROTEIN 721"/>
    <property type="match status" value="1"/>
</dbReference>
<protein>
    <recommendedName>
        <fullName evidence="4">Longin domain-containing protein</fullName>
    </recommendedName>
</protein>
<reference evidence="5 6" key="1">
    <citation type="journal article" date="2014" name="Agronomy (Basel)">
        <title>A Draft Genome Sequence for Ensete ventricosum, the Drought-Tolerant Tree Against Hunger.</title>
        <authorList>
            <person name="Harrison J."/>
            <person name="Moore K.A."/>
            <person name="Paszkiewicz K."/>
            <person name="Jones T."/>
            <person name="Grant M."/>
            <person name="Ambacheew D."/>
            <person name="Muzemil S."/>
            <person name="Studholme D.J."/>
        </authorList>
    </citation>
    <scope>NUCLEOTIDE SEQUENCE [LARGE SCALE GENOMIC DNA]</scope>
</reference>
<dbReference type="AlphaFoldDB" id="A0A427A3A3"/>
<comment type="subcellular location">
    <subcellularLocation>
        <location evidence="3">Endomembrane system</location>
        <topology evidence="3">Single-pass type IV membrane protein</topology>
    </subcellularLocation>
</comment>
<dbReference type="PANTHER" id="PTHR21136">
    <property type="entry name" value="SNARE PROTEINS"/>
    <property type="match status" value="1"/>
</dbReference>